<dbReference type="SUPFAM" id="SSF55486">
    <property type="entry name" value="Metalloproteases ('zincins'), catalytic domain"/>
    <property type="match status" value="1"/>
</dbReference>
<evidence type="ECO:0000259" key="10">
    <source>
        <dbReference type="PROSITE" id="PS51864"/>
    </source>
</evidence>
<evidence type="ECO:0000259" key="8">
    <source>
        <dbReference type="PROSITE" id="PS51140"/>
    </source>
</evidence>
<feature type="binding site" evidence="5">
    <location>
        <position position="453"/>
    </location>
    <ligand>
        <name>Zn(2+)</name>
        <dbReference type="ChEBI" id="CHEBI:29105"/>
        <note>catalytic</note>
    </ligand>
</feature>
<dbReference type="SMART" id="SM00254">
    <property type="entry name" value="ShKT"/>
    <property type="match status" value="1"/>
</dbReference>
<dbReference type="PROSITE" id="PS51140">
    <property type="entry name" value="CUE"/>
    <property type="match status" value="2"/>
</dbReference>
<keyword evidence="2" id="KW-0865">Zymogen</keyword>
<keyword evidence="5 6" id="KW-0482">Metalloprotease</keyword>
<keyword evidence="5 6" id="KW-0378">Hydrolase</keyword>
<evidence type="ECO:0000313" key="12">
    <source>
        <dbReference type="WBParaSite" id="Gr19_v10_g13662.t1"/>
    </source>
</evidence>
<dbReference type="GO" id="GO:0004222">
    <property type="term" value="F:metalloendopeptidase activity"/>
    <property type="evidence" value="ECO:0007669"/>
    <property type="project" value="UniProtKB-UniRule"/>
</dbReference>
<dbReference type="AlphaFoldDB" id="A0A914H3I7"/>
<feature type="active site" evidence="5">
    <location>
        <position position="450"/>
    </location>
</feature>
<dbReference type="Pfam" id="PF02845">
    <property type="entry name" value="CUE"/>
    <property type="match status" value="2"/>
</dbReference>
<feature type="signal peptide" evidence="6">
    <location>
        <begin position="1"/>
        <end position="22"/>
    </location>
</feature>
<evidence type="ECO:0000256" key="2">
    <source>
        <dbReference type="ARBA" id="ARBA00023145"/>
    </source>
</evidence>
<evidence type="ECO:0000256" key="6">
    <source>
        <dbReference type="RuleBase" id="RU361183"/>
    </source>
</evidence>
<feature type="region of interest" description="Disordered" evidence="7">
    <location>
        <begin position="63"/>
        <end position="89"/>
    </location>
</feature>
<keyword evidence="11" id="KW-1185">Reference proteome</keyword>
<keyword evidence="5 6" id="KW-0862">Zinc</keyword>
<dbReference type="PRINTS" id="PR00480">
    <property type="entry name" value="ASTACIN"/>
</dbReference>
<evidence type="ECO:0000259" key="9">
    <source>
        <dbReference type="PROSITE" id="PS51670"/>
    </source>
</evidence>
<dbReference type="GO" id="GO:0043130">
    <property type="term" value="F:ubiquitin binding"/>
    <property type="evidence" value="ECO:0007669"/>
    <property type="project" value="InterPro"/>
</dbReference>
<proteinExistence type="predicted"/>
<dbReference type="SUPFAM" id="SSF46934">
    <property type="entry name" value="UBA-like"/>
    <property type="match status" value="2"/>
</dbReference>
<dbReference type="GO" id="GO:0008270">
    <property type="term" value="F:zinc ion binding"/>
    <property type="evidence" value="ECO:0007669"/>
    <property type="project" value="UniProtKB-UniRule"/>
</dbReference>
<accession>A0A914H3I7</accession>
<dbReference type="InterPro" id="IPR024079">
    <property type="entry name" value="MetalloPept_cat_dom_sf"/>
</dbReference>
<dbReference type="InterPro" id="IPR001506">
    <property type="entry name" value="Peptidase_M12A"/>
</dbReference>
<dbReference type="InterPro" id="IPR009060">
    <property type="entry name" value="UBA-like_sf"/>
</dbReference>
<dbReference type="Gene3D" id="3.40.390.10">
    <property type="entry name" value="Collagenase (Catalytic Domain)"/>
    <property type="match status" value="1"/>
</dbReference>
<protein>
    <recommendedName>
        <fullName evidence="6">Metalloendopeptidase</fullName>
        <ecNumber evidence="6">3.4.24.-</ecNumber>
    </recommendedName>
</protein>
<reference evidence="12" key="1">
    <citation type="submission" date="2022-11" db="UniProtKB">
        <authorList>
            <consortium name="WormBaseParasite"/>
        </authorList>
    </citation>
    <scope>IDENTIFICATION</scope>
</reference>
<evidence type="ECO:0000256" key="7">
    <source>
        <dbReference type="SAM" id="MobiDB-lite"/>
    </source>
</evidence>
<keyword evidence="5 6" id="KW-0645">Protease</keyword>
<evidence type="ECO:0000313" key="11">
    <source>
        <dbReference type="Proteomes" id="UP000887572"/>
    </source>
</evidence>
<feature type="chain" id="PRO_5038155728" description="Metalloendopeptidase" evidence="6">
    <location>
        <begin position="23"/>
        <end position="703"/>
    </location>
</feature>
<dbReference type="PROSITE" id="PS51670">
    <property type="entry name" value="SHKT"/>
    <property type="match status" value="1"/>
</dbReference>
<dbReference type="PANTHER" id="PTHR10127:SF802">
    <property type="entry name" value="ZINC METALLOPROTEINASE NAS-10"/>
    <property type="match status" value="1"/>
</dbReference>
<name>A0A914H3I7_GLORO</name>
<feature type="domain" description="ShKT" evidence="9">
    <location>
        <begin position="554"/>
        <end position="591"/>
    </location>
</feature>
<comment type="caution">
    <text evidence="4">Lacks conserved residue(s) required for the propagation of feature annotation.</text>
</comment>
<dbReference type="Pfam" id="PF01549">
    <property type="entry name" value="ShK"/>
    <property type="match status" value="1"/>
</dbReference>
<dbReference type="Pfam" id="PF01400">
    <property type="entry name" value="Astacin"/>
    <property type="match status" value="1"/>
</dbReference>
<dbReference type="Proteomes" id="UP000887572">
    <property type="component" value="Unplaced"/>
</dbReference>
<keyword evidence="5 6" id="KW-0479">Metal-binding</keyword>
<dbReference type="InterPro" id="IPR003892">
    <property type="entry name" value="CUE"/>
</dbReference>
<dbReference type="SMART" id="SM00235">
    <property type="entry name" value="ZnMc"/>
    <property type="match status" value="1"/>
</dbReference>
<evidence type="ECO:0000256" key="4">
    <source>
        <dbReference type="PROSITE-ProRule" id="PRU01005"/>
    </source>
</evidence>
<dbReference type="EC" id="3.4.24.-" evidence="6"/>
<dbReference type="GO" id="GO:0006508">
    <property type="term" value="P:proteolysis"/>
    <property type="evidence" value="ECO:0007669"/>
    <property type="project" value="UniProtKB-KW"/>
</dbReference>
<evidence type="ECO:0000256" key="1">
    <source>
        <dbReference type="ARBA" id="ARBA00002657"/>
    </source>
</evidence>
<dbReference type="InterPro" id="IPR006026">
    <property type="entry name" value="Peptidase_Metallo"/>
</dbReference>
<comment type="function">
    <text evidence="1">Metalloprotease.</text>
</comment>
<organism evidence="11 12">
    <name type="scientific">Globodera rostochiensis</name>
    <name type="common">Golden nematode worm</name>
    <name type="synonym">Heterodera rostochiensis</name>
    <dbReference type="NCBI Taxonomy" id="31243"/>
    <lineage>
        <taxon>Eukaryota</taxon>
        <taxon>Metazoa</taxon>
        <taxon>Ecdysozoa</taxon>
        <taxon>Nematoda</taxon>
        <taxon>Chromadorea</taxon>
        <taxon>Rhabditida</taxon>
        <taxon>Tylenchina</taxon>
        <taxon>Tylenchomorpha</taxon>
        <taxon>Tylenchoidea</taxon>
        <taxon>Heteroderidae</taxon>
        <taxon>Heteroderinae</taxon>
        <taxon>Globodera</taxon>
    </lineage>
</organism>
<dbReference type="InterPro" id="IPR003582">
    <property type="entry name" value="ShKT_dom"/>
</dbReference>
<feature type="binding site" evidence="5">
    <location>
        <position position="449"/>
    </location>
    <ligand>
        <name>Zn(2+)</name>
        <dbReference type="ChEBI" id="CHEBI:29105"/>
        <note>catalytic</note>
    </ligand>
</feature>
<feature type="binding site" evidence="5">
    <location>
        <position position="459"/>
    </location>
    <ligand>
        <name>Zn(2+)</name>
        <dbReference type="ChEBI" id="CHEBI:29105"/>
        <note>catalytic</note>
    </ligand>
</feature>
<keyword evidence="3" id="KW-1015">Disulfide bond</keyword>
<sequence length="703" mass="77074">MATNALLVLAACLMLLPPLLVANGGGLLGLLLEEDNGGSAVHGRNRLHGGELLAELVGALGKGGGEDKKNGGTKADGNGTAKKGGHEHGKPLVDELAKNGFEEQLIDGVPLRFYAPDPNSDIPPHVLRRVMRFCSKHPTHDKCKNHPDWIIDEDVLPALPGLTDKLLEEDVPDELVKALPVAKKLEAKSKQMLVNRCVGGLCKKQKPEYLNQRASLAELESVTFKSLFPDIPIESIDLAIEVRQRRVYEVKKALLKQAGLEEYIEPADDGVFQNDILLTEAQANAMLTQIEHAGENVRVIPDGPPELFPIEDAPSTDTGGAFIDGGGRPALFPPGHSKRTKRAGNSLFFEKSPNEKWPIAQPIQFVLDNSFGASEKSTVRAATREIQSKTCISFVEVAVSPPGPHIKYINNKRINICGLSLVGRTLPLNLIHLNFAPCVDANMMGVVVHETLHALGLGHEQVRPDRDDFITILWHNINPQDISSKFKHTSYGIPYDFSSVMHYDNTFSARRYGLKTMTAKVNPAVNDAKMGWLDGLAQSDVNVLNRMYCTAPDCIDKKVECGTLATKDKCYNDGTRDAWMVENCRKSCSFCKPTIGAAAQVSSSEEDLEEDLDEDLEPDLDELQEIFSSFSKEVIRDVLEANGGNRELAVDALIEMAKPRPEPDLDELQEIFPSLSKEVIREVLEANGGNRELAVKALIKMTN</sequence>
<dbReference type="WBParaSite" id="Gr19_v10_g13662.t1">
    <property type="protein sequence ID" value="Gr19_v10_g13662.t1"/>
    <property type="gene ID" value="Gr19_v10_g13662"/>
</dbReference>
<feature type="domain" description="Peptidase M12A" evidence="10">
    <location>
        <begin position="345"/>
        <end position="550"/>
    </location>
</feature>
<keyword evidence="6" id="KW-0732">Signal</keyword>
<dbReference type="SMART" id="SM00546">
    <property type="entry name" value="CUE"/>
    <property type="match status" value="2"/>
</dbReference>
<feature type="domain" description="CUE" evidence="8">
    <location>
        <begin position="615"/>
        <end position="658"/>
    </location>
</feature>
<evidence type="ECO:0000256" key="3">
    <source>
        <dbReference type="ARBA" id="ARBA00023157"/>
    </source>
</evidence>
<dbReference type="PROSITE" id="PS51864">
    <property type="entry name" value="ASTACIN"/>
    <property type="match status" value="1"/>
</dbReference>
<comment type="cofactor">
    <cofactor evidence="5 6">
        <name>Zn(2+)</name>
        <dbReference type="ChEBI" id="CHEBI:29105"/>
    </cofactor>
    <text evidence="5 6">Binds 1 zinc ion per subunit.</text>
</comment>
<dbReference type="PANTHER" id="PTHR10127">
    <property type="entry name" value="DISCOIDIN, CUB, EGF, LAMININ , AND ZINC METALLOPROTEASE DOMAIN CONTAINING"/>
    <property type="match status" value="1"/>
</dbReference>
<evidence type="ECO:0000256" key="5">
    <source>
        <dbReference type="PROSITE-ProRule" id="PRU01211"/>
    </source>
</evidence>
<feature type="domain" description="CUE" evidence="8">
    <location>
        <begin position="660"/>
        <end position="703"/>
    </location>
</feature>
<dbReference type="Gene3D" id="1.10.8.10">
    <property type="entry name" value="DNA helicase RuvA subunit, C-terminal domain"/>
    <property type="match status" value="2"/>
</dbReference>